<organism evidence="3 5">
    <name type="scientific">Malassezia cuniculi</name>
    <dbReference type="NCBI Taxonomy" id="948313"/>
    <lineage>
        <taxon>Eukaryota</taxon>
        <taxon>Fungi</taxon>
        <taxon>Dikarya</taxon>
        <taxon>Basidiomycota</taxon>
        <taxon>Ustilaginomycotina</taxon>
        <taxon>Malasseziomycetes</taxon>
        <taxon>Malasseziales</taxon>
        <taxon>Malasseziaceae</taxon>
        <taxon>Malassezia</taxon>
    </lineage>
</organism>
<keyword evidence="2" id="KW-0732">Signal</keyword>
<gene>
    <name evidence="3" type="ORF">MCUN1_001919</name>
    <name evidence="4" type="ORF">MCUN1_003950</name>
</gene>
<dbReference type="Proteomes" id="UP001219933">
    <property type="component" value="Chromosome 2"/>
</dbReference>
<dbReference type="Pfam" id="PF04185">
    <property type="entry name" value="Phosphoesterase"/>
    <property type="match status" value="1"/>
</dbReference>
<dbReference type="GO" id="GO:0034480">
    <property type="term" value="F:phosphatidylcholine phospholipase C activity"/>
    <property type="evidence" value="ECO:0007669"/>
    <property type="project" value="UniProtKB-EC"/>
</dbReference>
<proteinExistence type="predicted"/>
<dbReference type="Proteomes" id="UP001219933">
    <property type="component" value="Chromosome 6"/>
</dbReference>
<dbReference type="InterPro" id="IPR007312">
    <property type="entry name" value="Phosphoesterase"/>
</dbReference>
<accession>A0AAF0J6H9</accession>
<feature type="signal peptide" evidence="2">
    <location>
        <begin position="1"/>
        <end position="19"/>
    </location>
</feature>
<keyword evidence="1 3" id="KW-0378">Hydrolase</keyword>
<dbReference type="AlphaFoldDB" id="A0AAF0J6H9"/>
<dbReference type="EC" id="3.1.4.3" evidence="3"/>
<evidence type="ECO:0000256" key="2">
    <source>
        <dbReference type="SAM" id="SignalP"/>
    </source>
</evidence>
<evidence type="ECO:0000313" key="3">
    <source>
        <dbReference type="EMBL" id="WFD35070.1"/>
    </source>
</evidence>
<dbReference type="PANTHER" id="PTHR31956:SF1">
    <property type="entry name" value="NON-SPECIFIC PHOSPHOLIPASE C1"/>
    <property type="match status" value="1"/>
</dbReference>
<evidence type="ECO:0000313" key="5">
    <source>
        <dbReference type="Proteomes" id="UP001219933"/>
    </source>
</evidence>
<evidence type="ECO:0000313" key="4">
    <source>
        <dbReference type="EMBL" id="WFD37058.1"/>
    </source>
</evidence>
<feature type="chain" id="PRO_5042443402" evidence="2">
    <location>
        <begin position="20"/>
        <end position="639"/>
    </location>
</feature>
<keyword evidence="5" id="KW-1185">Reference proteome</keyword>
<name>A0AAF0J6H9_9BASI</name>
<dbReference type="EMBL" id="CP119878">
    <property type="protein sequence ID" value="WFD35070.1"/>
    <property type="molecule type" value="Genomic_DNA"/>
</dbReference>
<dbReference type="PANTHER" id="PTHR31956">
    <property type="entry name" value="NON-SPECIFIC PHOSPHOLIPASE C4-RELATED"/>
    <property type="match status" value="1"/>
</dbReference>
<sequence length="639" mass="71448">MRLAALLALAAALAPPARAGLEQLDHIVLFMQENRAFDHYFGTMPGVRGFSDPNVHISPHTNRSVLYQPVDQSLAKVDGGGYNLDYKPPNNHTLLPFWYLNHAGADWNERSQCMLSGSNSWQANHAAWNNGSIDRWAQANTPYSIGYYRRHDIPLHFALAEEFTVADAYYESVIASTDPNRVSWFSGSINVNGSAAGGDPRMGGPVLDNNRVPACNSDAAGHPLSCRPLRWKTVPEYLRDANISWRVYQDFDNFGDNTLVEWKQYQQAARDHDLLAQRSVAFPGLDQFVDDATHGRLPAVSYIVGPTYLSEHTPYTPQDGAWLQRKIAHAVMHGKHWNSSALIVSYDETGGWADHVMAPHAPRGTPAEWIHDPFNASLGLQPTGPGFRLPFYILSPFTRRGGVFTEHASHESQILFLERWAAAKGSPFHAAEVNAWRRAHMSDLQRAFDFDHPDYSLPHLPSVPDAHKDPITGEYNGAFVCQERFHNDVQPPIPYSKNLTPTAHLEHGFKPVRGYLSEGRHLTFEAWDHALSHAHDSLTADKRAPRHDPAHHRFVLHHVGNAPNDPRFLLATPSRFVTDHLALSHARDHAAVFHISDRGNGRGHLLRHSSGKYLTLAQDGSVALVDHDYVTFSVFSVTY</sequence>
<dbReference type="CDD" id="cd16014">
    <property type="entry name" value="PLC"/>
    <property type="match status" value="1"/>
</dbReference>
<protein>
    <submittedName>
        <fullName evidence="3">Phospholipase C</fullName>
        <ecNumber evidence="3">3.1.4.3</ecNumber>
    </submittedName>
</protein>
<dbReference type="InterPro" id="IPR017850">
    <property type="entry name" value="Alkaline_phosphatase_core_sf"/>
</dbReference>
<dbReference type="Gene3D" id="3.40.720.10">
    <property type="entry name" value="Alkaline Phosphatase, subunit A"/>
    <property type="match status" value="2"/>
</dbReference>
<evidence type="ECO:0000256" key="1">
    <source>
        <dbReference type="ARBA" id="ARBA00022801"/>
    </source>
</evidence>
<dbReference type="EMBL" id="CP119882">
    <property type="protein sequence ID" value="WFD37058.1"/>
    <property type="molecule type" value="Genomic_DNA"/>
</dbReference>
<reference evidence="3" key="1">
    <citation type="submission" date="2023-03" db="EMBL/GenBank/DDBJ databases">
        <title>Mating type loci evolution in Malassezia.</title>
        <authorList>
            <person name="Coelho M.A."/>
        </authorList>
    </citation>
    <scope>NUCLEOTIDE SEQUENCE</scope>
    <source>
        <strain evidence="3">CBS 11721</strain>
    </source>
</reference>